<sequence>MPTEKTELRESGYQDLRDAIDPTAAPPDPWPYVELRDDVDNPITRIDITADDRASWVHNQGNQTIRAELEIAATDDDIQADNENPVTIIATASYAVAEAGDEKSWDDTHPITLAHQDDEVVITHSIEIPEVI</sequence>
<comment type="caution">
    <text evidence="1">The sequence shown here is derived from an EMBL/GenBank/DDBJ whole genome shotgun (WGS) entry which is preliminary data.</text>
</comment>
<dbReference type="Proteomes" id="UP000196084">
    <property type="component" value="Unassembled WGS sequence"/>
</dbReference>
<name>A0A202E4P1_9EURY</name>
<protein>
    <submittedName>
        <fullName evidence="1">Uncharacterized protein</fullName>
    </submittedName>
</protein>
<organism evidence="1 2">
    <name type="scientific">Natronolimnobius baerhuensis</name>
    <dbReference type="NCBI Taxonomy" id="253108"/>
    <lineage>
        <taxon>Archaea</taxon>
        <taxon>Methanobacteriati</taxon>
        <taxon>Methanobacteriota</taxon>
        <taxon>Stenosarchaea group</taxon>
        <taxon>Halobacteria</taxon>
        <taxon>Halobacteriales</taxon>
        <taxon>Natrialbaceae</taxon>
        <taxon>Natronolimnobius</taxon>
    </lineage>
</organism>
<keyword evidence="2" id="KW-1185">Reference proteome</keyword>
<reference evidence="1 2" key="1">
    <citation type="submission" date="2017-02" db="EMBL/GenBank/DDBJ databases">
        <title>Natronthermophilus aegyptiacus gen. nov.,sp. nov., an aerobic, extremely halophilic alkalithermophilic archaeon isolated from the athalassohaline Wadi An Natrun, Egypt.</title>
        <authorList>
            <person name="Zhao B."/>
        </authorList>
    </citation>
    <scope>NUCLEOTIDE SEQUENCE [LARGE SCALE GENOMIC DNA]</scope>
    <source>
        <strain evidence="1 2">CGMCC 1.3597</strain>
    </source>
</reference>
<dbReference type="RefSeq" id="WP_087715519.1">
    <property type="nucleotide sequence ID" value="NZ_MWPH01000004.1"/>
</dbReference>
<dbReference type="EMBL" id="MWPH01000004">
    <property type="protein sequence ID" value="OVE83191.1"/>
    <property type="molecule type" value="Genomic_DNA"/>
</dbReference>
<dbReference type="AlphaFoldDB" id="A0A202E4P1"/>
<evidence type="ECO:0000313" key="2">
    <source>
        <dbReference type="Proteomes" id="UP000196084"/>
    </source>
</evidence>
<gene>
    <name evidence="1" type="ORF">B2G88_17440</name>
</gene>
<accession>A0A202E4P1</accession>
<proteinExistence type="predicted"/>
<evidence type="ECO:0000313" key="1">
    <source>
        <dbReference type="EMBL" id="OVE83191.1"/>
    </source>
</evidence>